<dbReference type="FunFam" id="3.20.20.20:FF:000001">
    <property type="entry name" value="4-hydroxy-3-methylbut-2-en-1-yl diphosphate synthase (flavodoxin)"/>
    <property type="match status" value="1"/>
</dbReference>
<keyword evidence="3" id="KW-0479">Metal-binding</keyword>
<dbReference type="AlphaFoldDB" id="A0A644YUG4"/>
<dbReference type="NCBIfam" id="TIGR00612">
    <property type="entry name" value="ispG_gcpE"/>
    <property type="match status" value="1"/>
</dbReference>
<dbReference type="InterPro" id="IPR058578">
    <property type="entry name" value="IspG_TIM"/>
</dbReference>
<keyword evidence="4 10" id="KW-0560">Oxidoreductase</keyword>
<dbReference type="GO" id="GO:0046429">
    <property type="term" value="F:4-hydroxy-3-methylbut-2-en-1-yl diphosphate synthase activity (ferredoxin)"/>
    <property type="evidence" value="ECO:0007669"/>
    <property type="project" value="InterPro"/>
</dbReference>
<name>A0A644YUG4_9ZZZZ</name>
<dbReference type="InterPro" id="IPR011005">
    <property type="entry name" value="Dihydropteroate_synth-like_sf"/>
</dbReference>
<dbReference type="SUPFAM" id="SSF51717">
    <property type="entry name" value="Dihydropteroate synthetase-like"/>
    <property type="match status" value="1"/>
</dbReference>
<evidence type="ECO:0000256" key="1">
    <source>
        <dbReference type="ARBA" id="ARBA00001966"/>
    </source>
</evidence>
<dbReference type="Pfam" id="PF26540">
    <property type="entry name" value="GcpE_C"/>
    <property type="match status" value="1"/>
</dbReference>
<comment type="cofactor">
    <cofactor evidence="1">
        <name>[4Fe-4S] cluster</name>
        <dbReference type="ChEBI" id="CHEBI:49883"/>
    </cofactor>
</comment>
<dbReference type="NCBIfam" id="NF001540">
    <property type="entry name" value="PRK00366.1"/>
    <property type="match status" value="1"/>
</dbReference>
<evidence type="ECO:0000256" key="3">
    <source>
        <dbReference type="ARBA" id="ARBA00022723"/>
    </source>
</evidence>
<gene>
    <name evidence="10" type="primary">ispG_22</name>
    <name evidence="10" type="ORF">SDC9_76204</name>
</gene>
<reference evidence="10" key="1">
    <citation type="submission" date="2019-08" db="EMBL/GenBank/DDBJ databases">
        <authorList>
            <person name="Kucharzyk K."/>
            <person name="Murdoch R.W."/>
            <person name="Higgins S."/>
            <person name="Loffler F."/>
        </authorList>
    </citation>
    <scope>NUCLEOTIDE SEQUENCE</scope>
</reference>
<dbReference type="GO" id="GO:0141197">
    <property type="term" value="F:4-hydroxy-3-methylbut-2-enyl-diphosphate synthase activity (flavodoxin)"/>
    <property type="evidence" value="ECO:0007669"/>
    <property type="project" value="UniProtKB-EC"/>
</dbReference>
<dbReference type="EMBL" id="VSSQ01005572">
    <property type="protein sequence ID" value="MPM29664.1"/>
    <property type="molecule type" value="Genomic_DNA"/>
</dbReference>
<dbReference type="GO" id="GO:0019288">
    <property type="term" value="P:isopentenyl diphosphate biosynthetic process, methylerythritol 4-phosphate pathway"/>
    <property type="evidence" value="ECO:0007669"/>
    <property type="project" value="TreeGrafter"/>
</dbReference>
<dbReference type="InterPro" id="IPR016425">
    <property type="entry name" value="IspG_bac"/>
</dbReference>
<keyword evidence="5" id="KW-0408">Iron</keyword>
<dbReference type="HAMAP" id="MF_00159">
    <property type="entry name" value="IspG"/>
    <property type="match status" value="1"/>
</dbReference>
<keyword evidence="7" id="KW-0414">Isoprene biosynthesis</keyword>
<keyword evidence="6" id="KW-0411">Iron-sulfur</keyword>
<feature type="domain" description="IspG C-terminal" evidence="9">
    <location>
        <begin position="259"/>
        <end position="345"/>
    </location>
</feature>
<accession>A0A644YUG4</accession>
<evidence type="ECO:0000256" key="7">
    <source>
        <dbReference type="ARBA" id="ARBA00023229"/>
    </source>
</evidence>
<organism evidence="10">
    <name type="scientific">bioreactor metagenome</name>
    <dbReference type="NCBI Taxonomy" id="1076179"/>
    <lineage>
        <taxon>unclassified sequences</taxon>
        <taxon>metagenomes</taxon>
        <taxon>ecological metagenomes</taxon>
    </lineage>
</organism>
<comment type="caution">
    <text evidence="10">The sequence shown here is derived from an EMBL/GenBank/DDBJ whole genome shotgun (WGS) entry which is preliminary data.</text>
</comment>
<dbReference type="SUPFAM" id="SSF56014">
    <property type="entry name" value="Nitrite and sulphite reductase 4Fe-4S domain-like"/>
    <property type="match status" value="1"/>
</dbReference>
<dbReference type="PIRSF" id="PIRSF004640">
    <property type="entry name" value="IspG"/>
    <property type="match status" value="1"/>
</dbReference>
<dbReference type="Gene3D" id="3.30.413.10">
    <property type="entry name" value="Sulfite Reductase Hemoprotein, domain 1"/>
    <property type="match status" value="1"/>
</dbReference>
<dbReference type="PANTHER" id="PTHR30454">
    <property type="entry name" value="4-HYDROXY-3-METHYLBUT-2-EN-1-YL DIPHOSPHATE SYNTHASE"/>
    <property type="match status" value="1"/>
</dbReference>
<dbReference type="InterPro" id="IPR045854">
    <property type="entry name" value="NO2/SO3_Rdtase_4Fe4S_sf"/>
</dbReference>
<evidence type="ECO:0000313" key="10">
    <source>
        <dbReference type="EMBL" id="MPM29664.1"/>
    </source>
</evidence>
<dbReference type="GO" id="GO:0016114">
    <property type="term" value="P:terpenoid biosynthetic process"/>
    <property type="evidence" value="ECO:0007669"/>
    <property type="project" value="InterPro"/>
</dbReference>
<dbReference type="InterPro" id="IPR058579">
    <property type="entry name" value="IspG_C"/>
</dbReference>
<evidence type="ECO:0000259" key="8">
    <source>
        <dbReference type="Pfam" id="PF04551"/>
    </source>
</evidence>
<evidence type="ECO:0000256" key="6">
    <source>
        <dbReference type="ARBA" id="ARBA00023014"/>
    </source>
</evidence>
<keyword evidence="2" id="KW-0004">4Fe-4S</keyword>
<dbReference type="EC" id="1.17.7.3" evidence="10"/>
<evidence type="ECO:0000256" key="5">
    <source>
        <dbReference type="ARBA" id="ARBA00023004"/>
    </source>
</evidence>
<dbReference type="GO" id="GO:0051539">
    <property type="term" value="F:4 iron, 4 sulfur cluster binding"/>
    <property type="evidence" value="ECO:0007669"/>
    <property type="project" value="UniProtKB-KW"/>
</dbReference>
<sequence length="354" mass="37317">MRRITRTVYVRELAIGGGNPVVVQSMTNTPTRDAVSTSEQANRLAALGCKIVRVAVPDMEAAKALTEIRARTTVPLVADIHFDYKLALAAVEAGIDKIRINPGNIGSFDRVRAVADACRERGIPIRIGVNSGSVERDLLETHGGPTPTALVDSALRHADLLDKCGFEDIVISVKASTVTDMVEANRMLAERTSYPLHLGVTEAGLPETGAVRSAVGIGALLLDGIGDTIRVSLTAPPEQEIAPAYAILAACGLHEGPRVVSCPTCGRTRVNLIPLAKRVEEAVAGLSHPLTVAVMGCAVNGPGEAREADVGIACGEGEGLIFRAGKILRKVPEAALFDELMLEIKGIMDEKATQ</sequence>
<evidence type="ECO:0000259" key="9">
    <source>
        <dbReference type="Pfam" id="PF26540"/>
    </source>
</evidence>
<proteinExistence type="inferred from homology"/>
<protein>
    <submittedName>
        <fullName evidence="10">4-hydroxy-3-methylbut-2-en-1-yl diphosphate synthase (Flavodoxin)</fullName>
        <ecNumber evidence="10">1.17.7.3</ecNumber>
    </submittedName>
</protein>
<dbReference type="InterPro" id="IPR004588">
    <property type="entry name" value="IspG_bac-typ"/>
</dbReference>
<dbReference type="Pfam" id="PF04551">
    <property type="entry name" value="GcpE"/>
    <property type="match status" value="1"/>
</dbReference>
<feature type="domain" description="IspG TIM-barrel" evidence="8">
    <location>
        <begin position="5"/>
        <end position="244"/>
    </location>
</feature>
<evidence type="ECO:0000256" key="2">
    <source>
        <dbReference type="ARBA" id="ARBA00022485"/>
    </source>
</evidence>
<dbReference type="Gene3D" id="3.20.20.20">
    <property type="entry name" value="Dihydropteroate synthase-like"/>
    <property type="match status" value="1"/>
</dbReference>
<dbReference type="GO" id="GO:0005506">
    <property type="term" value="F:iron ion binding"/>
    <property type="evidence" value="ECO:0007669"/>
    <property type="project" value="InterPro"/>
</dbReference>
<dbReference type="PANTHER" id="PTHR30454:SF0">
    <property type="entry name" value="4-HYDROXY-3-METHYLBUT-2-EN-1-YL DIPHOSPHATE SYNTHASE (FERREDOXIN), CHLOROPLASTIC"/>
    <property type="match status" value="1"/>
</dbReference>
<evidence type="ECO:0000256" key="4">
    <source>
        <dbReference type="ARBA" id="ARBA00023002"/>
    </source>
</evidence>